<dbReference type="ESTHER" id="9bact-a0a2d0nfg9">
    <property type="family name" value="Pectin_methylesterase"/>
</dbReference>
<evidence type="ECO:0000256" key="3">
    <source>
        <dbReference type="ARBA" id="ARBA00022801"/>
    </source>
</evidence>
<evidence type="ECO:0000256" key="2">
    <source>
        <dbReference type="ARBA" id="ARBA00022729"/>
    </source>
</evidence>
<feature type="chain" id="PRO_5012338726" evidence="4">
    <location>
        <begin position="19"/>
        <end position="385"/>
    </location>
</feature>
<evidence type="ECO:0000259" key="5">
    <source>
        <dbReference type="Pfam" id="PF22244"/>
    </source>
</evidence>
<gene>
    <name evidence="6" type="ORF">CRP01_07765</name>
</gene>
<evidence type="ECO:0000313" key="7">
    <source>
        <dbReference type="Proteomes" id="UP000223913"/>
    </source>
</evidence>
<comment type="caution">
    <text evidence="6">The sequence shown here is derived from an EMBL/GenBank/DDBJ whole genome shotgun (WGS) entry which is preliminary data.</text>
</comment>
<keyword evidence="2 4" id="KW-0732">Signal</keyword>
<evidence type="ECO:0000313" key="6">
    <source>
        <dbReference type="EMBL" id="PHN07116.1"/>
    </source>
</evidence>
<dbReference type="Gene3D" id="3.40.50.1820">
    <property type="entry name" value="alpha/beta hydrolase"/>
    <property type="match status" value="1"/>
</dbReference>
<keyword evidence="3" id="KW-0378">Hydrolase</keyword>
<proteinExistence type="predicted"/>
<name>A0A2D0NFG9_FLAN2</name>
<accession>A0A2D0NFG9</accession>
<protein>
    <submittedName>
        <fullName evidence="6">Acetylxylan esterase</fullName>
    </submittedName>
</protein>
<dbReference type="SUPFAM" id="SSF53474">
    <property type="entry name" value="alpha/beta-Hydrolases"/>
    <property type="match status" value="1"/>
</dbReference>
<dbReference type="RefSeq" id="WP_099149570.1">
    <property type="nucleotide sequence ID" value="NZ_PDUD01000011.1"/>
</dbReference>
<evidence type="ECO:0000256" key="1">
    <source>
        <dbReference type="ARBA" id="ARBA00022487"/>
    </source>
</evidence>
<feature type="domain" description="4-O-methyl-glucuronoyl methylesterase-like" evidence="5">
    <location>
        <begin position="176"/>
        <end position="229"/>
    </location>
</feature>
<dbReference type="InterPro" id="IPR050261">
    <property type="entry name" value="FrsA_esterase"/>
</dbReference>
<dbReference type="PANTHER" id="PTHR22946:SF8">
    <property type="entry name" value="ACETYL XYLAN ESTERASE DOMAIN-CONTAINING PROTEIN"/>
    <property type="match status" value="1"/>
</dbReference>
<keyword evidence="1" id="KW-0719">Serine esterase</keyword>
<dbReference type="GO" id="GO:0052689">
    <property type="term" value="F:carboxylic ester hydrolase activity"/>
    <property type="evidence" value="ECO:0007669"/>
    <property type="project" value="UniProtKB-KW"/>
</dbReference>
<dbReference type="Pfam" id="PF22244">
    <property type="entry name" value="GCE_fung"/>
    <property type="match status" value="1"/>
</dbReference>
<reference evidence="6 7" key="1">
    <citation type="submission" date="2017-10" db="EMBL/GenBank/DDBJ databases">
        <title>The draft genome sequence of Lewinella nigricans NBRC 102662.</title>
        <authorList>
            <person name="Wang K."/>
        </authorList>
    </citation>
    <scope>NUCLEOTIDE SEQUENCE [LARGE SCALE GENOMIC DNA]</scope>
    <source>
        <strain evidence="6 7">NBRC 102662</strain>
    </source>
</reference>
<sequence length="385" mass="43614">MRPMIPFLFICLSFALQAQDDMLCVGRYWTEDEANLMMKKMAAEWDDLASWEDRAKMLKTGIREGMQWDKMAKYEKADLNPIIHSSREMDGYIVENIAIESFPGFFVTGNLYRPADKRDKYAAVLSPHGHLTDKRFTDYIQIRAAALARMGAIVFAYDMVGYAESTQINHKMPIALLLQTWNSKRVLDYLLSRPDVDPERIGMTGGSGGGTQTFVLTAIDDRVKVSVPVVQVSAHFFGGCVCESGMPIHKSADHQTNNVEVAALAAPRPMLMISNGNDWTRNTPRIEYPYIQSVYALYNAEHKVENVHLPMERHDYGYSKRTAAYNFLAHHLKLNSGAIPYSEGYQEDFVRVLSREELSVFNDKHPRPRNSLQGDDAVIAFLGIK</sequence>
<dbReference type="AlphaFoldDB" id="A0A2D0NFG9"/>
<evidence type="ECO:0000256" key="4">
    <source>
        <dbReference type="SAM" id="SignalP"/>
    </source>
</evidence>
<dbReference type="OrthoDB" id="3668964at2"/>
<dbReference type="Proteomes" id="UP000223913">
    <property type="component" value="Unassembled WGS sequence"/>
</dbReference>
<dbReference type="InterPro" id="IPR029058">
    <property type="entry name" value="AB_hydrolase_fold"/>
</dbReference>
<keyword evidence="7" id="KW-1185">Reference proteome</keyword>
<feature type="signal peptide" evidence="4">
    <location>
        <begin position="1"/>
        <end position="18"/>
    </location>
</feature>
<organism evidence="6 7">
    <name type="scientific">Flavilitoribacter nigricans (strain ATCC 23147 / DSM 23189 / NBRC 102662 / NCIMB 1420 / SS-2)</name>
    <name type="common">Lewinella nigricans</name>
    <dbReference type="NCBI Taxonomy" id="1122177"/>
    <lineage>
        <taxon>Bacteria</taxon>
        <taxon>Pseudomonadati</taxon>
        <taxon>Bacteroidota</taxon>
        <taxon>Saprospiria</taxon>
        <taxon>Saprospirales</taxon>
        <taxon>Lewinellaceae</taxon>
        <taxon>Flavilitoribacter</taxon>
    </lineage>
</organism>
<dbReference type="InterPro" id="IPR054579">
    <property type="entry name" value="GCE-like_dom"/>
</dbReference>
<dbReference type="EMBL" id="PDUD01000011">
    <property type="protein sequence ID" value="PHN07116.1"/>
    <property type="molecule type" value="Genomic_DNA"/>
</dbReference>
<dbReference type="PANTHER" id="PTHR22946">
    <property type="entry name" value="DIENELACTONE HYDROLASE DOMAIN-CONTAINING PROTEIN-RELATED"/>
    <property type="match status" value="1"/>
</dbReference>